<protein>
    <submittedName>
        <fullName evidence="2">RNA-binding protein</fullName>
    </submittedName>
</protein>
<dbReference type="EMBL" id="GDIQ01004489">
    <property type="protein sequence ID" value="JAN90248.1"/>
    <property type="molecule type" value="Transcribed_RNA"/>
</dbReference>
<dbReference type="AlphaFoldDB" id="A0A0P6IJ13"/>
<organism evidence="2">
    <name type="scientific">Daphnia magna</name>
    <dbReference type="NCBI Taxonomy" id="35525"/>
    <lineage>
        <taxon>Eukaryota</taxon>
        <taxon>Metazoa</taxon>
        <taxon>Ecdysozoa</taxon>
        <taxon>Arthropoda</taxon>
        <taxon>Crustacea</taxon>
        <taxon>Branchiopoda</taxon>
        <taxon>Diplostraca</taxon>
        <taxon>Cladocera</taxon>
        <taxon>Anomopoda</taxon>
        <taxon>Daphniidae</taxon>
        <taxon>Daphnia</taxon>
    </lineage>
</organism>
<dbReference type="FunFam" id="3.30.70.330:FF:001430">
    <property type="entry name" value="RNA-binding protein"/>
    <property type="match status" value="1"/>
</dbReference>
<reference evidence="2" key="1">
    <citation type="submission" date="2015-10" db="EMBL/GenBank/DDBJ databases">
        <title>EvidentialGene: Evidence-directed Construction of Complete mRNA Transcriptomes without Genomes.</title>
        <authorList>
            <person name="Gilbert D.G."/>
        </authorList>
    </citation>
    <scope>NUCLEOTIDE SEQUENCE</scope>
</reference>
<dbReference type="Pfam" id="PF00076">
    <property type="entry name" value="RRM_1"/>
    <property type="match status" value="1"/>
</dbReference>
<dbReference type="Gene3D" id="3.30.70.330">
    <property type="match status" value="1"/>
</dbReference>
<dbReference type="SMART" id="SM00360">
    <property type="entry name" value="RRM"/>
    <property type="match status" value="1"/>
</dbReference>
<evidence type="ECO:0000256" key="1">
    <source>
        <dbReference type="SAM" id="MobiDB-lite"/>
    </source>
</evidence>
<dbReference type="GO" id="GO:0003723">
    <property type="term" value="F:RNA binding"/>
    <property type="evidence" value="ECO:0007669"/>
    <property type="project" value="UniProtKB-UniRule"/>
</dbReference>
<dbReference type="InterPro" id="IPR000504">
    <property type="entry name" value="RRM_dom"/>
</dbReference>
<feature type="compositionally biased region" description="Basic residues" evidence="1">
    <location>
        <begin position="191"/>
        <end position="210"/>
    </location>
</feature>
<evidence type="ECO:0000313" key="2">
    <source>
        <dbReference type="EMBL" id="JAN90248.1"/>
    </source>
</evidence>
<dbReference type="OrthoDB" id="6730379at2759"/>
<name>A0A0P6IJ13_9CRUS</name>
<sequence>MSIQAKMNSNTEMDKDDPMLDLYTHPNNDSRIWVGNLDSRVTEFELVKLFQNAGTIDKLEYLFHKIGPQAGQPRGYAFLTFSKREEAIRARKEFDGKSLLGRTLLVKPARSVQKDDLAGPKTTQLSIPALSGAKDNKHKLNLEQQIKAIESKLKAMENSPATLPDLPPNFVSPLSRMAARPAVQPYPSRSNRSRGSRPYRSRGGHRDRRR</sequence>
<proteinExistence type="predicted"/>
<dbReference type="InterPro" id="IPR039157">
    <property type="entry name" value="RBM18_RRM"/>
</dbReference>
<dbReference type="InterPro" id="IPR012677">
    <property type="entry name" value="Nucleotide-bd_a/b_plait_sf"/>
</dbReference>
<dbReference type="PANTHER" id="PTHR21245">
    <property type="entry name" value="HETEROGENEOUS NUCLEAR RIBONUCLEOPROTEIN"/>
    <property type="match status" value="1"/>
</dbReference>
<dbReference type="InterPro" id="IPR035979">
    <property type="entry name" value="RBD_domain_sf"/>
</dbReference>
<dbReference type="CDD" id="cd12355">
    <property type="entry name" value="RRM_RBM18"/>
    <property type="match status" value="1"/>
</dbReference>
<dbReference type="PROSITE" id="PS50102">
    <property type="entry name" value="RRM"/>
    <property type="match status" value="1"/>
</dbReference>
<accession>A0A0P6IJ13</accession>
<dbReference type="SUPFAM" id="SSF54928">
    <property type="entry name" value="RNA-binding domain, RBD"/>
    <property type="match status" value="1"/>
</dbReference>
<feature type="region of interest" description="Disordered" evidence="1">
    <location>
        <begin position="159"/>
        <end position="210"/>
    </location>
</feature>